<reference evidence="1 2" key="1">
    <citation type="submission" date="2016-04" db="EMBL/GenBank/DDBJ databases">
        <title>Chloroflexus islandicus sp. nov., a thermophilic filamentous anoxygenic phototrophic bacterium from geyser Strokkur (Iceland).</title>
        <authorList>
            <person name="Gaisin V.A."/>
            <person name="Kalashnikov A.M."/>
            <person name="Sukhacheva M.V."/>
            <person name="Grouzdev D.S."/>
            <person name="Ivanov T.M."/>
            <person name="Kuznetsov B."/>
            <person name="Gorlenko V.M."/>
        </authorList>
    </citation>
    <scope>NUCLEOTIDE SEQUENCE [LARGE SCALE GENOMIC DNA]</scope>
    <source>
        <strain evidence="2">isl-2</strain>
    </source>
</reference>
<dbReference type="AlphaFoldDB" id="A0A178M0D1"/>
<evidence type="ECO:0000313" key="1">
    <source>
        <dbReference type="EMBL" id="OAN40824.1"/>
    </source>
</evidence>
<keyword evidence="2" id="KW-1185">Reference proteome</keyword>
<dbReference type="RefSeq" id="WP_066790753.1">
    <property type="nucleotide sequence ID" value="NZ_LWQS01000092.1"/>
</dbReference>
<organism evidence="1 2">
    <name type="scientific">Chloroflexus islandicus</name>
    <dbReference type="NCBI Taxonomy" id="1707952"/>
    <lineage>
        <taxon>Bacteria</taxon>
        <taxon>Bacillati</taxon>
        <taxon>Chloroflexota</taxon>
        <taxon>Chloroflexia</taxon>
        <taxon>Chloroflexales</taxon>
        <taxon>Chloroflexineae</taxon>
        <taxon>Chloroflexaceae</taxon>
        <taxon>Chloroflexus</taxon>
    </lineage>
</organism>
<accession>A0A178M0D1</accession>
<comment type="caution">
    <text evidence="1">The sequence shown here is derived from an EMBL/GenBank/DDBJ whole genome shotgun (WGS) entry which is preliminary data.</text>
</comment>
<evidence type="ECO:0000313" key="2">
    <source>
        <dbReference type="Proteomes" id="UP000078287"/>
    </source>
</evidence>
<dbReference type="EMBL" id="LWQS01000092">
    <property type="protein sequence ID" value="OAN40824.1"/>
    <property type="molecule type" value="Genomic_DNA"/>
</dbReference>
<sequence>MVSTIRLSTDELAFAFLVNDQPVAAQQMLLSSVGRELSKEEAQGRLAAAGNILFGQGLVDIREDGSLISAPILSEVARVLTAAAATLRFSLSAPAGQAVLSYHFLNDAIYEHWLERGIVHVIARVSDEAIGEGCVNFFALAERPESPTADALLPDAVFRQAMRQTEVAAAADLLRSHGVAESLCALLAEDMVQTQAIGDMLAIYYSGTERAPMSDEGRLVVLGQQRYWLFQPLRQGDEVWVKLLPSTIASMREHAQQLAQVCRQIAAQAALAATNGAKAVNAETQSEQRRRDV</sequence>
<name>A0A178M0D1_9CHLR</name>
<dbReference type="OrthoDB" id="155789at2"/>
<dbReference type="Proteomes" id="UP000078287">
    <property type="component" value="Unassembled WGS sequence"/>
</dbReference>
<gene>
    <name evidence="1" type="ORF">A6A03_19335</name>
</gene>
<proteinExistence type="predicted"/>
<protein>
    <submittedName>
        <fullName evidence="1">Uncharacterized protein</fullName>
    </submittedName>
</protein>